<evidence type="ECO:0000313" key="1">
    <source>
        <dbReference type="EMBL" id="MEQ2198022.1"/>
    </source>
</evidence>
<proteinExistence type="predicted"/>
<organism evidence="1 2">
    <name type="scientific">Xenoophorus captivus</name>
    <dbReference type="NCBI Taxonomy" id="1517983"/>
    <lineage>
        <taxon>Eukaryota</taxon>
        <taxon>Metazoa</taxon>
        <taxon>Chordata</taxon>
        <taxon>Craniata</taxon>
        <taxon>Vertebrata</taxon>
        <taxon>Euteleostomi</taxon>
        <taxon>Actinopterygii</taxon>
        <taxon>Neopterygii</taxon>
        <taxon>Teleostei</taxon>
        <taxon>Neoteleostei</taxon>
        <taxon>Acanthomorphata</taxon>
        <taxon>Ovalentaria</taxon>
        <taxon>Atherinomorphae</taxon>
        <taxon>Cyprinodontiformes</taxon>
        <taxon>Goodeidae</taxon>
        <taxon>Xenoophorus</taxon>
    </lineage>
</organism>
<name>A0ABV0QRN3_9TELE</name>
<reference evidence="1 2" key="1">
    <citation type="submission" date="2021-06" db="EMBL/GenBank/DDBJ databases">
        <authorList>
            <person name="Palmer J.M."/>
        </authorList>
    </citation>
    <scope>NUCLEOTIDE SEQUENCE [LARGE SCALE GENOMIC DNA]</scope>
    <source>
        <strain evidence="1 2">XC_2019</strain>
        <tissue evidence="1">Muscle</tissue>
    </source>
</reference>
<keyword evidence="2" id="KW-1185">Reference proteome</keyword>
<protein>
    <submittedName>
        <fullName evidence="1">Uncharacterized protein</fullName>
    </submittedName>
</protein>
<dbReference type="EMBL" id="JAHRIN010018524">
    <property type="protein sequence ID" value="MEQ2198022.1"/>
    <property type="molecule type" value="Genomic_DNA"/>
</dbReference>
<sequence>MGLVDKFPVLCLRGILVDPALLVMSGTLGTLDRGVLLVKKGPGECLALQDSQEDQHQEHIVLRGSQECLEIRVNEGFQEHQVFWGLKVSELHF</sequence>
<evidence type="ECO:0000313" key="2">
    <source>
        <dbReference type="Proteomes" id="UP001434883"/>
    </source>
</evidence>
<gene>
    <name evidence="1" type="ORF">XENOCAPTIV_006481</name>
</gene>
<dbReference type="Proteomes" id="UP001434883">
    <property type="component" value="Unassembled WGS sequence"/>
</dbReference>
<comment type="caution">
    <text evidence="1">The sequence shown here is derived from an EMBL/GenBank/DDBJ whole genome shotgun (WGS) entry which is preliminary data.</text>
</comment>
<accession>A0ABV0QRN3</accession>